<feature type="non-terminal residue" evidence="1">
    <location>
        <position position="1"/>
    </location>
</feature>
<reference evidence="1" key="1">
    <citation type="submission" date="2018-05" db="EMBL/GenBank/DDBJ databases">
        <authorList>
            <person name="Lanie J.A."/>
            <person name="Ng W.-L."/>
            <person name="Kazmierczak K.M."/>
            <person name="Andrzejewski T.M."/>
            <person name="Davidsen T.M."/>
            <person name="Wayne K.J."/>
            <person name="Tettelin H."/>
            <person name="Glass J.I."/>
            <person name="Rusch D."/>
            <person name="Podicherti R."/>
            <person name="Tsui H.-C.T."/>
            <person name="Winkler M.E."/>
        </authorList>
    </citation>
    <scope>NUCLEOTIDE SEQUENCE</scope>
</reference>
<evidence type="ECO:0000313" key="1">
    <source>
        <dbReference type="EMBL" id="SUZ92749.1"/>
    </source>
</evidence>
<organism evidence="1">
    <name type="scientific">marine metagenome</name>
    <dbReference type="NCBI Taxonomy" id="408172"/>
    <lineage>
        <taxon>unclassified sequences</taxon>
        <taxon>metagenomes</taxon>
        <taxon>ecological metagenomes</taxon>
    </lineage>
</organism>
<name>A0A381RNX8_9ZZZZ</name>
<feature type="non-terminal residue" evidence="1">
    <location>
        <position position="280"/>
    </location>
</feature>
<dbReference type="EMBL" id="UINC01002087">
    <property type="protein sequence ID" value="SUZ92749.1"/>
    <property type="molecule type" value="Genomic_DNA"/>
</dbReference>
<sequence>LLDAGNVENYLDSLIRNDKSINHSYTLASIKGVEPIAVKYIANHELIYIDTLFIKDNKQVRSQTYQSLLKSILNISSEKDILQQIERLESSYKFLQNSIHFRYGKTKGGGLALLLDIIPEFENNISGLFGANRANDGNWITNGEIELYLENIWSTASNSLFHWKRLNEKSEIISILHYEPTLWNLHFGLQLKLDKELRDQEYILQKKEFRIFSSPNRYGKWFFGSNVLTIIPTNIGNSLGLLNHKSSSILLGIINDKRDHRWIPTNGSYWDISVSIGKQI</sequence>
<dbReference type="AlphaFoldDB" id="A0A381RNX8"/>
<proteinExistence type="predicted"/>
<protein>
    <submittedName>
        <fullName evidence="1">Uncharacterized protein</fullName>
    </submittedName>
</protein>
<gene>
    <name evidence="1" type="ORF">METZ01_LOCUS45603</name>
</gene>
<accession>A0A381RNX8</accession>